<reference evidence="2" key="1">
    <citation type="submission" date="2020-05" db="EMBL/GenBank/DDBJ databases">
        <authorList>
            <person name="Zhu T."/>
            <person name="Keshari N."/>
            <person name="Lu X."/>
        </authorList>
    </citation>
    <scope>NUCLEOTIDE SEQUENCE</scope>
    <source>
        <strain evidence="2">NK1-12</strain>
    </source>
</reference>
<protein>
    <recommendedName>
        <fullName evidence="3">Dystroglycan-type cadherin-like domain-containing protein</fullName>
    </recommendedName>
</protein>
<dbReference type="RefSeq" id="WP_316436682.1">
    <property type="nucleotide sequence ID" value="NZ_CP053587.1"/>
</dbReference>
<dbReference type="Pfam" id="PF05345">
    <property type="entry name" value="He_PIG"/>
    <property type="match status" value="2"/>
</dbReference>
<dbReference type="AlphaFoldDB" id="A0AA96WYK3"/>
<feature type="region of interest" description="Disordered" evidence="1">
    <location>
        <begin position="696"/>
        <end position="726"/>
    </location>
</feature>
<feature type="region of interest" description="Disordered" evidence="1">
    <location>
        <begin position="557"/>
        <end position="639"/>
    </location>
</feature>
<sequence length="726" mass="79604">MSTNIQATTASIQHQNAVKFWADMSNLKFLPLVLSWKSQQLNDQYDDLDLTDSFLSDFEAFLQDKLGYATTIAEVASFDTTPTSFDEARNEQLDFWRGSYFLFDPQGNHYVLSIRKQDPATGKNPIVFDGVSIVDYTFHNSTLKLNDDITGSLTFSMPTMPDNDTVQGDPVQWLRDRTSFQRKCTGDITYNDKPLYLIGRQGSYTFQGAKDDTHCDPLDYWTGVYNAVITDATDDDSTNPDPTVEYKTDLEVRLTNGTLSLNLLNGITVAQYRYFNNRVSWGDDNNGGQLTFDATFNSKRRMGGTITVNGKPWTVGGYFRHGLVAQPATRLSNITVRATGISIDKIVATLPEGDYSATLTATGGTAPYTWTATEVPPGFTLTPAGVLSGKAPKDLGNYTLKVTVTDANKATKTDNLTLKVVSPTLKIITDALPTVSKDKDYAVVLDAEGGDEEAYKWELVSGELPSGLKFNGDTGRISGKFTTSDIDPKDIAAFRVKVSCPVAGRTLTASRTFTLKCTSTLSTSEILEISTLVVEFLMGAGLVELILKAVKLRREAKKEKDKSGADSDTTNEAVDKSNKASSRSQSLAKESVKVDNDASDVKKSLSKSDLDEVKSRLSSVSGNIDGKSKSSDSKNSGLQKIKETIDKTIQTLASTREEIVNELSKTSDPALKKEIQERIDEVDAEQKDLLNEAIENSHSQIQVEAEKEHNSEEEDDADNATSSLEE</sequence>
<feature type="compositionally biased region" description="Acidic residues" evidence="1">
    <location>
        <begin position="711"/>
        <end position="726"/>
    </location>
</feature>
<dbReference type="GO" id="GO:0016020">
    <property type="term" value="C:membrane"/>
    <property type="evidence" value="ECO:0007669"/>
    <property type="project" value="InterPro"/>
</dbReference>
<feature type="compositionally biased region" description="Polar residues" evidence="1">
    <location>
        <begin position="579"/>
        <end position="588"/>
    </location>
</feature>
<proteinExistence type="predicted"/>
<dbReference type="GO" id="GO:0005509">
    <property type="term" value="F:calcium ion binding"/>
    <property type="evidence" value="ECO:0007669"/>
    <property type="project" value="InterPro"/>
</dbReference>
<dbReference type="InterPro" id="IPR015919">
    <property type="entry name" value="Cadherin-like_sf"/>
</dbReference>
<feature type="compositionally biased region" description="Basic and acidic residues" evidence="1">
    <location>
        <begin position="590"/>
        <end position="615"/>
    </location>
</feature>
<evidence type="ECO:0000256" key="1">
    <source>
        <dbReference type="SAM" id="MobiDB-lite"/>
    </source>
</evidence>
<name>A0AA96WYK3_9CYAN</name>
<accession>A0AA96WYK3</accession>
<dbReference type="InterPro" id="IPR013783">
    <property type="entry name" value="Ig-like_fold"/>
</dbReference>
<evidence type="ECO:0000313" key="2">
    <source>
        <dbReference type="EMBL" id="WNZ27072.1"/>
    </source>
</evidence>
<dbReference type="SUPFAM" id="SSF49313">
    <property type="entry name" value="Cadherin-like"/>
    <property type="match status" value="1"/>
</dbReference>
<gene>
    <name evidence="2" type="ORF">HJG54_29590</name>
</gene>
<evidence type="ECO:0008006" key="3">
    <source>
        <dbReference type="Google" id="ProtNLM"/>
    </source>
</evidence>
<dbReference type="Gene3D" id="2.60.40.10">
    <property type="entry name" value="Immunoglobulins"/>
    <property type="match status" value="2"/>
</dbReference>
<dbReference type="EMBL" id="CP053587">
    <property type="protein sequence ID" value="WNZ27072.1"/>
    <property type="molecule type" value="Genomic_DNA"/>
</dbReference>
<organism evidence="2">
    <name type="scientific">Leptolyngbya sp. NK1-12</name>
    <dbReference type="NCBI Taxonomy" id="2547451"/>
    <lineage>
        <taxon>Bacteria</taxon>
        <taxon>Bacillati</taxon>
        <taxon>Cyanobacteriota</taxon>
        <taxon>Cyanophyceae</taxon>
        <taxon>Leptolyngbyales</taxon>
        <taxon>Leptolyngbyaceae</taxon>
        <taxon>Leptolyngbya group</taxon>
        <taxon>Leptolyngbya</taxon>
    </lineage>
</organism>